<dbReference type="GO" id="GO:0016788">
    <property type="term" value="F:hydrolase activity, acting on ester bonds"/>
    <property type="evidence" value="ECO:0007669"/>
    <property type="project" value="InterPro"/>
</dbReference>
<evidence type="ECO:0000256" key="1">
    <source>
        <dbReference type="ARBA" id="ARBA00023118"/>
    </source>
</evidence>
<evidence type="ECO:0000313" key="3">
    <source>
        <dbReference type="EMBL" id="KAA8502030.1"/>
    </source>
</evidence>
<organism evidence="3 4">
    <name type="scientific">Mediterraneibacter catenae</name>
    <dbReference type="NCBI Taxonomy" id="2594882"/>
    <lineage>
        <taxon>Bacteria</taxon>
        <taxon>Bacillati</taxon>
        <taxon>Bacillota</taxon>
        <taxon>Clostridia</taxon>
        <taxon>Lachnospirales</taxon>
        <taxon>Lachnospiraceae</taxon>
        <taxon>Mediterraneibacter</taxon>
    </lineage>
</organism>
<comment type="caution">
    <text evidence="3">The sequence shown here is derived from an EMBL/GenBank/DDBJ whole genome shotgun (WGS) entry which is preliminary data.</text>
</comment>
<sequence length="249" mass="28793">MTSVRLKLDFILKSPRLPVDNKRIWVSFFKKALSQCGDGRFYDRYFSGTPNKDYTFSAVFPGPKFQGDVVELAESRMSILFSADDRKRTGLIFFQAFIQMKEKVFPLPDGNYMILKKIIQLPEKLITSDRVVFRTATGGGLVIRKHDRETNRDRFFSFEDEGFAEQMREVLRYQARDAGFSMEDGRTIEFTPIQCRKVLVKHWRVFVDATCGVFELHGKPELLQYFYQAGLGSKHSSGFGMLEIVTEDN</sequence>
<gene>
    <name evidence="3" type="primary">cas6</name>
    <name evidence="3" type="ORF">FNY66_04610</name>
</gene>
<keyword evidence="1" id="KW-0051">Antiviral defense</keyword>
<dbReference type="OrthoDB" id="45555at2"/>
<dbReference type="CDD" id="cd21140">
    <property type="entry name" value="Cas6_I-like"/>
    <property type="match status" value="1"/>
</dbReference>
<accession>A0A5M9HYR9</accession>
<dbReference type="PANTHER" id="PTHR36984">
    <property type="entry name" value="CRISPR-ASSOCIATED ENDORIBONUCLEASE CAS6 1"/>
    <property type="match status" value="1"/>
</dbReference>
<evidence type="ECO:0000259" key="2">
    <source>
        <dbReference type="Pfam" id="PF01881"/>
    </source>
</evidence>
<dbReference type="InterPro" id="IPR045747">
    <property type="entry name" value="CRISPR-assoc_prot_Cas6_N_sf"/>
</dbReference>
<name>A0A5M9HYR9_9FIRM</name>
<protein>
    <submittedName>
        <fullName evidence="3">CRISPR-associated endoribonuclease Cas6</fullName>
    </submittedName>
</protein>
<dbReference type="PANTHER" id="PTHR36984:SF3">
    <property type="entry name" value="CRISPR-ASSOCIATED ENDORIBONUCLEASE CAS6"/>
    <property type="match status" value="1"/>
</dbReference>
<dbReference type="GO" id="GO:0051607">
    <property type="term" value="P:defense response to virus"/>
    <property type="evidence" value="ECO:0007669"/>
    <property type="project" value="UniProtKB-KW"/>
</dbReference>
<dbReference type="NCBIfam" id="TIGR01877">
    <property type="entry name" value="cas_cas6"/>
    <property type="match status" value="1"/>
</dbReference>
<dbReference type="InterPro" id="IPR010156">
    <property type="entry name" value="CRISPR-assoc_prot_Cas6"/>
</dbReference>
<feature type="domain" description="CRISPR associated protein Cas6 C-terminal" evidence="2">
    <location>
        <begin position="122"/>
        <end position="244"/>
    </location>
</feature>
<dbReference type="Gene3D" id="3.30.70.1900">
    <property type="match status" value="1"/>
</dbReference>
<dbReference type="Gene3D" id="3.30.70.1890">
    <property type="match status" value="1"/>
</dbReference>
<evidence type="ECO:0000313" key="4">
    <source>
        <dbReference type="Proteomes" id="UP000322025"/>
    </source>
</evidence>
<dbReference type="InterPro" id="IPR049435">
    <property type="entry name" value="Cas_Cas6_C"/>
</dbReference>
<keyword evidence="4" id="KW-1185">Reference proteome</keyword>
<dbReference type="EMBL" id="VMSO01000004">
    <property type="protein sequence ID" value="KAA8502030.1"/>
    <property type="molecule type" value="Genomic_DNA"/>
</dbReference>
<proteinExistence type="predicted"/>
<dbReference type="Proteomes" id="UP000322025">
    <property type="component" value="Unassembled WGS sequence"/>
</dbReference>
<dbReference type="Pfam" id="PF01881">
    <property type="entry name" value="Cas_Cas6_C"/>
    <property type="match status" value="1"/>
</dbReference>
<dbReference type="AlphaFoldDB" id="A0A5M9HYR9"/>
<reference evidence="3" key="1">
    <citation type="submission" date="2019-07" db="EMBL/GenBank/DDBJ databases">
        <authorList>
            <person name="Wongkuna S."/>
            <person name="Scaria J."/>
        </authorList>
    </citation>
    <scope>NUCLEOTIDE SEQUENCE [LARGE SCALE GENOMIC DNA]</scope>
    <source>
        <strain evidence="3">SW178</strain>
    </source>
</reference>